<keyword evidence="1" id="KW-0808">Transferase</keyword>
<dbReference type="EMBL" id="AKCV02000025">
    <property type="protein sequence ID" value="TMS56974.1"/>
    <property type="molecule type" value="Genomic_DNA"/>
</dbReference>
<sequence length="404" mass="43471">MSTAQHLSPGSLDGIRVLDLSRILAGPSCTQLLADLGADVIKVERPGAGDDTRKWGPPYLRDDAGRELAESAYYACANRNKRSIAVDLTSPEGQAVIHALLADADVLVENFKVGDLARHGLSYAQLHERYPRLVYCSITGFGQTGPYASRPGYDFLAQGMGGIMSLTGTPDGEPQKVAVGITDLMTGMYATVGILAALRHRDQHGEGQHIDVALLDAQVAWLANAGTHYLTAGEAPPRLGNGHPNIVPYEVFPASDGYFILAVGNDAQFARFCSLTGVPELAQDARYATNRMRVQNRTELVPQLKALTVRQPRAYWTEQLERLGIPGGPINTIADVFNDPQVLARGMRVAMPAPGYAGGKVELIGNPIHMSRTAPSYRRPPPRLGEHTEDILNALAAGNGFHAH</sequence>
<protein>
    <submittedName>
        <fullName evidence="1">CoA transferase</fullName>
    </submittedName>
</protein>
<name>A0ACD3SLA3_9BURK</name>
<evidence type="ECO:0000313" key="1">
    <source>
        <dbReference type="EMBL" id="TMS56974.1"/>
    </source>
</evidence>
<dbReference type="Proteomes" id="UP000004277">
    <property type="component" value="Unassembled WGS sequence"/>
</dbReference>
<comment type="caution">
    <text evidence="1">The sequence shown here is derived from an EMBL/GenBank/DDBJ whole genome shotgun (WGS) entry which is preliminary data.</text>
</comment>
<evidence type="ECO:0000313" key="2">
    <source>
        <dbReference type="Proteomes" id="UP000004277"/>
    </source>
</evidence>
<accession>A0ACD3SLA3</accession>
<proteinExistence type="predicted"/>
<keyword evidence="2" id="KW-1185">Reference proteome</keyword>
<gene>
    <name evidence="1" type="ORF">MW7_013460</name>
</gene>
<organism evidence="1 2">
    <name type="scientific">Imbroritus primus</name>
    <dbReference type="NCBI Taxonomy" id="3058603"/>
    <lineage>
        <taxon>Bacteria</taxon>
        <taxon>Pseudomonadati</taxon>
        <taxon>Pseudomonadota</taxon>
        <taxon>Betaproteobacteria</taxon>
        <taxon>Burkholderiales</taxon>
        <taxon>Burkholderiaceae</taxon>
        <taxon>Imbroritus</taxon>
    </lineage>
</organism>
<reference evidence="1" key="1">
    <citation type="submission" date="2019-05" db="EMBL/GenBank/DDBJ databases">
        <title>Revised genome assembly of Burkholderiaceae (previously Ralstonia) sp. PBA.</title>
        <authorList>
            <person name="Gan H.M."/>
        </authorList>
    </citation>
    <scope>NUCLEOTIDE SEQUENCE</scope>
    <source>
        <strain evidence="1">PBA</strain>
    </source>
</reference>